<keyword evidence="3" id="KW-1185">Reference proteome</keyword>
<accession>A0A0R3UCZ1</accession>
<gene>
    <name evidence="2" type="ORF">MCOS_LOCUS4790</name>
</gene>
<evidence type="ECO:0000256" key="1">
    <source>
        <dbReference type="SAM" id="MobiDB-lite"/>
    </source>
</evidence>
<dbReference type="AlphaFoldDB" id="A0A0R3UCZ1"/>
<proteinExistence type="predicted"/>
<evidence type="ECO:0000313" key="2">
    <source>
        <dbReference type="EMBL" id="VDD78787.1"/>
    </source>
</evidence>
<dbReference type="Proteomes" id="UP000267029">
    <property type="component" value="Unassembled WGS sequence"/>
</dbReference>
<reference evidence="2 3" key="1">
    <citation type="submission" date="2018-10" db="EMBL/GenBank/DDBJ databases">
        <authorList>
            <consortium name="Pathogen Informatics"/>
        </authorList>
    </citation>
    <scope>NUCLEOTIDE SEQUENCE [LARGE SCALE GENOMIC DNA]</scope>
</reference>
<evidence type="ECO:0000313" key="3">
    <source>
        <dbReference type="Proteomes" id="UP000267029"/>
    </source>
</evidence>
<organism evidence="2 3">
    <name type="scientific">Mesocestoides corti</name>
    <name type="common">Flatworm</name>
    <dbReference type="NCBI Taxonomy" id="53468"/>
    <lineage>
        <taxon>Eukaryota</taxon>
        <taxon>Metazoa</taxon>
        <taxon>Spiralia</taxon>
        <taxon>Lophotrochozoa</taxon>
        <taxon>Platyhelminthes</taxon>
        <taxon>Cestoda</taxon>
        <taxon>Eucestoda</taxon>
        <taxon>Cyclophyllidea</taxon>
        <taxon>Mesocestoididae</taxon>
        <taxon>Mesocestoides</taxon>
    </lineage>
</organism>
<protein>
    <submittedName>
        <fullName evidence="2">Uncharacterized protein</fullName>
    </submittedName>
</protein>
<feature type="compositionally biased region" description="Basic and acidic residues" evidence="1">
    <location>
        <begin position="1"/>
        <end position="14"/>
    </location>
</feature>
<sequence length="66" mass="7548">MGQRRADWRGRDGTRTPGSTCCPGRSHGHWSTHVEERRAHTPPPGPHLTPSTNFCQFSRLTWPREI</sequence>
<dbReference type="EMBL" id="UXSR01002310">
    <property type="protein sequence ID" value="VDD78787.1"/>
    <property type="molecule type" value="Genomic_DNA"/>
</dbReference>
<name>A0A0R3UCZ1_MESCO</name>
<feature type="region of interest" description="Disordered" evidence="1">
    <location>
        <begin position="1"/>
        <end position="52"/>
    </location>
</feature>